<comment type="caution">
    <text evidence="1">The sequence shown here is derived from an EMBL/GenBank/DDBJ whole genome shotgun (WGS) entry which is preliminary data.</text>
</comment>
<organism evidence="1 2">
    <name type="scientific">Brassica cretica</name>
    <name type="common">Mustard</name>
    <dbReference type="NCBI Taxonomy" id="69181"/>
    <lineage>
        <taxon>Eukaryota</taxon>
        <taxon>Viridiplantae</taxon>
        <taxon>Streptophyta</taxon>
        <taxon>Embryophyta</taxon>
        <taxon>Tracheophyta</taxon>
        <taxon>Spermatophyta</taxon>
        <taxon>Magnoliopsida</taxon>
        <taxon>eudicotyledons</taxon>
        <taxon>Gunneridae</taxon>
        <taxon>Pentapetalae</taxon>
        <taxon>rosids</taxon>
        <taxon>malvids</taxon>
        <taxon>Brassicales</taxon>
        <taxon>Brassicaceae</taxon>
        <taxon>Brassiceae</taxon>
        <taxon>Brassica</taxon>
    </lineage>
</organism>
<sequence length="118" mass="13503">MYLAEAKGLLKEMIEDNGYIPSNQTVYWISAAFSKPGMKVDAERFGSKQDIYCDFTTGVGAGEIMAHHHSASLIMFRLLRPNRTTKFMFGLVMEAIPKLRALDFRRRRMEASGMVWFT</sequence>
<evidence type="ECO:0000313" key="1">
    <source>
        <dbReference type="EMBL" id="KAF3561872.1"/>
    </source>
</evidence>
<name>A0ABQ7CR68_BRACR</name>
<dbReference type="EMBL" id="QGKV02000759">
    <property type="protein sequence ID" value="KAF3561872.1"/>
    <property type="molecule type" value="Genomic_DNA"/>
</dbReference>
<gene>
    <name evidence="1" type="ORF">DY000_02018983</name>
</gene>
<evidence type="ECO:0000313" key="2">
    <source>
        <dbReference type="Proteomes" id="UP000266723"/>
    </source>
</evidence>
<accession>A0ABQ7CR68</accession>
<protein>
    <submittedName>
        <fullName evidence="1">Uncharacterized protein</fullName>
    </submittedName>
</protein>
<dbReference type="Proteomes" id="UP000266723">
    <property type="component" value="Unassembled WGS sequence"/>
</dbReference>
<keyword evidence="2" id="KW-1185">Reference proteome</keyword>
<reference evidence="1 2" key="1">
    <citation type="journal article" date="2020" name="BMC Genomics">
        <title>Intraspecific diversification of the crop wild relative Brassica cretica Lam. using demographic model selection.</title>
        <authorList>
            <person name="Kioukis A."/>
            <person name="Michalopoulou V.A."/>
            <person name="Briers L."/>
            <person name="Pirintsos S."/>
            <person name="Studholme D.J."/>
            <person name="Pavlidis P."/>
            <person name="Sarris P.F."/>
        </authorList>
    </citation>
    <scope>NUCLEOTIDE SEQUENCE [LARGE SCALE GENOMIC DNA]</scope>
    <source>
        <strain evidence="2">cv. PFS-1207/04</strain>
    </source>
</reference>
<proteinExistence type="predicted"/>